<dbReference type="Proteomes" id="UP000255543">
    <property type="component" value="Unassembled WGS sequence"/>
</dbReference>
<dbReference type="EMBL" id="UGEB01000001">
    <property type="protein sequence ID" value="STK95181.1"/>
    <property type="molecule type" value="Genomic_DNA"/>
</dbReference>
<dbReference type="Gene3D" id="3.90.190.20">
    <property type="entry name" value="Mur ligase, C-terminal domain"/>
    <property type="match status" value="1"/>
</dbReference>
<evidence type="ECO:0000313" key="4">
    <source>
        <dbReference type="EMBL" id="STK95181.1"/>
    </source>
</evidence>
<dbReference type="GO" id="GO:0009252">
    <property type="term" value="P:peptidoglycan biosynthetic process"/>
    <property type="evidence" value="ECO:0007669"/>
    <property type="project" value="UniProtKB-UniRule"/>
</dbReference>
<evidence type="ECO:0000256" key="1">
    <source>
        <dbReference type="NCBIfam" id="TIGR01081"/>
    </source>
</evidence>
<accession>A0A377A6M1</accession>
<feature type="domain" description="Mur ligase central" evidence="3">
    <location>
        <begin position="14"/>
        <end position="154"/>
    </location>
</feature>
<dbReference type="PANTHER" id="PTHR43445:SF5">
    <property type="entry name" value="UDP-N-ACETYLMURAMATE--L-ALANYL-GAMMA-D-GLUTAMYL-MESO-2,6-DIAMINOHEPTANDIOATE LIGASE"/>
    <property type="match status" value="1"/>
</dbReference>
<dbReference type="InterPro" id="IPR013221">
    <property type="entry name" value="Mur_ligase_cen"/>
</dbReference>
<protein>
    <recommendedName>
        <fullName evidence="1">UDP-N-acetylmuramate:L-alanyl-gamma-D-glutamyl-meso-diaminopimelate ligase</fullName>
        <ecNumber evidence="1">6.3.2.45</ecNumber>
    </recommendedName>
</protein>
<organism evidence="4 5">
    <name type="scientific">Escherichia coli</name>
    <dbReference type="NCBI Taxonomy" id="562"/>
    <lineage>
        <taxon>Bacteria</taxon>
        <taxon>Pseudomonadati</taxon>
        <taxon>Pseudomonadota</taxon>
        <taxon>Gammaproteobacteria</taxon>
        <taxon>Enterobacterales</taxon>
        <taxon>Enterobacteriaceae</taxon>
        <taxon>Escherichia</taxon>
    </lineage>
</organism>
<dbReference type="InterPro" id="IPR036615">
    <property type="entry name" value="Mur_ligase_C_dom_sf"/>
</dbReference>
<dbReference type="EC" id="6.3.2.45" evidence="1"/>
<keyword evidence="4" id="KW-0436">Ligase</keyword>
<gene>
    <name evidence="4" type="primary">mpl_2</name>
    <name evidence="4" type="ORF">NCTC8179_04738</name>
</gene>
<dbReference type="Pfam" id="PF08245">
    <property type="entry name" value="Mur_ligase_M"/>
    <property type="match status" value="1"/>
</dbReference>
<dbReference type="GO" id="GO:0106418">
    <property type="term" value="F:UDP-N-acetylmuramate-L-alanyl-gamma-D-glutamyl-meso-2,6-diaminoheptanedioate ligase activity"/>
    <property type="evidence" value="ECO:0007669"/>
    <property type="project" value="UniProtKB-EC"/>
</dbReference>
<dbReference type="GO" id="GO:0071555">
    <property type="term" value="P:cell wall organization"/>
    <property type="evidence" value="ECO:0007669"/>
    <property type="project" value="InterPro"/>
</dbReference>
<reference evidence="4 5" key="1">
    <citation type="submission" date="2018-06" db="EMBL/GenBank/DDBJ databases">
        <authorList>
            <consortium name="Pathogen Informatics"/>
            <person name="Doyle S."/>
        </authorList>
    </citation>
    <scope>NUCLEOTIDE SEQUENCE [LARGE SCALE GENOMIC DNA]</scope>
    <source>
        <strain evidence="4 5">NCTC8179</strain>
    </source>
</reference>
<dbReference type="Pfam" id="PF02875">
    <property type="entry name" value="Mur_ligase_C"/>
    <property type="match status" value="1"/>
</dbReference>
<dbReference type="InterPro" id="IPR004101">
    <property type="entry name" value="Mur_ligase_C"/>
</dbReference>
<dbReference type="PANTHER" id="PTHR43445">
    <property type="entry name" value="UDP-N-ACETYLMURAMATE--L-ALANINE LIGASE-RELATED"/>
    <property type="match status" value="1"/>
</dbReference>
<dbReference type="InterPro" id="IPR036565">
    <property type="entry name" value="Mur-like_cat_sf"/>
</dbReference>
<dbReference type="Gene3D" id="3.40.1190.10">
    <property type="entry name" value="Mur-like, catalytic domain"/>
    <property type="match status" value="1"/>
</dbReference>
<feature type="domain" description="Mur ligase C-terminal" evidence="2">
    <location>
        <begin position="176"/>
        <end position="284"/>
    </location>
</feature>
<dbReference type="AlphaFoldDB" id="A0A377A6M1"/>
<dbReference type="SUPFAM" id="SSF53244">
    <property type="entry name" value="MurD-like peptide ligases, peptide-binding domain"/>
    <property type="match status" value="1"/>
</dbReference>
<evidence type="ECO:0000313" key="5">
    <source>
        <dbReference type="Proteomes" id="UP000255543"/>
    </source>
</evidence>
<dbReference type="InterPro" id="IPR005757">
    <property type="entry name" value="Mpl"/>
</dbReference>
<name>A0A377A6M1_ECOLX</name>
<evidence type="ECO:0000259" key="2">
    <source>
        <dbReference type="Pfam" id="PF02875"/>
    </source>
</evidence>
<dbReference type="SUPFAM" id="SSF53623">
    <property type="entry name" value="MurD-like peptide ligases, catalytic domain"/>
    <property type="match status" value="1"/>
</dbReference>
<dbReference type="InterPro" id="IPR050061">
    <property type="entry name" value="MurCDEF_pg_biosynth"/>
</dbReference>
<proteinExistence type="predicted"/>
<evidence type="ECO:0000259" key="3">
    <source>
        <dbReference type="Pfam" id="PF08245"/>
    </source>
</evidence>
<sequence>MCRGNFEVSARLGESDFFVIEADEYDCAFFDKRSKFVHYCPRTLILNNLEFDHADIFDDLKAIQKQFHHLVRIVPGQGRIIWPENDINLKQTMAMGCWSEQELVGEQGHWQAKKLTTDASEWEVLLDGEKVGEVKWSLVGEHNMHNGLMAIAAARHVGVAPADAANALGSFINARRRLELRGEANGVTVYDDFAHHPTAILATLAALRGKVGGTARIIAVLEPRSNTMKMGICKDDLAPSLGRADEVFLLQPAHIPWQVAEVAEACVQPAHWSGDVDTLADMVVKNRSAWRPYSGHEQRRFWWHPSETAGWSGEEGGSRAVIRPQPDIVCVGRIRRSRRIRHLSIVPDATLDASYQAYRCTASGKPYSHQQRKLPFILRQFAQILENLACGFRRLIPFFLFLRVTDQSTQLLTIGIGPLIQYFSDGVITLIDQTIAQVFQFMEQHHLLIVAIFQLIQRLTNRLYVALAQHLTDELQLAAATFHLNTLGELNSRAQIRI</sequence>
<dbReference type="GO" id="GO:0005524">
    <property type="term" value="F:ATP binding"/>
    <property type="evidence" value="ECO:0007669"/>
    <property type="project" value="InterPro"/>
</dbReference>
<dbReference type="NCBIfam" id="TIGR01081">
    <property type="entry name" value="mpl"/>
    <property type="match status" value="1"/>
</dbReference>